<dbReference type="EMBL" id="JAINUG010000274">
    <property type="protein sequence ID" value="KAJ8384301.1"/>
    <property type="molecule type" value="Genomic_DNA"/>
</dbReference>
<feature type="compositionally biased region" description="Low complexity" evidence="1">
    <location>
        <begin position="20"/>
        <end position="30"/>
    </location>
</feature>
<keyword evidence="3" id="KW-1185">Reference proteome</keyword>
<evidence type="ECO:0000313" key="3">
    <source>
        <dbReference type="Proteomes" id="UP001221898"/>
    </source>
</evidence>
<organism evidence="2 3">
    <name type="scientific">Aldrovandia affinis</name>
    <dbReference type="NCBI Taxonomy" id="143900"/>
    <lineage>
        <taxon>Eukaryota</taxon>
        <taxon>Metazoa</taxon>
        <taxon>Chordata</taxon>
        <taxon>Craniata</taxon>
        <taxon>Vertebrata</taxon>
        <taxon>Euteleostomi</taxon>
        <taxon>Actinopterygii</taxon>
        <taxon>Neopterygii</taxon>
        <taxon>Teleostei</taxon>
        <taxon>Notacanthiformes</taxon>
        <taxon>Halosauridae</taxon>
        <taxon>Aldrovandia</taxon>
    </lineage>
</organism>
<feature type="compositionally biased region" description="Basic and acidic residues" evidence="1">
    <location>
        <begin position="33"/>
        <end position="44"/>
    </location>
</feature>
<comment type="caution">
    <text evidence="2">The sequence shown here is derived from an EMBL/GenBank/DDBJ whole genome shotgun (WGS) entry which is preliminary data.</text>
</comment>
<dbReference type="AlphaFoldDB" id="A0AAD7RHD0"/>
<evidence type="ECO:0000313" key="2">
    <source>
        <dbReference type="EMBL" id="KAJ8384301.1"/>
    </source>
</evidence>
<proteinExistence type="predicted"/>
<sequence length="100" mass="10640">MKQTERGGVPTQSGTERDPLSAASARLLARGGDGADRSEVERAEGASAVTAVSPRVHREFTMSPLLPASEPLTLPAARFRDVKRPSGSTLPVRDTLDFSH</sequence>
<accession>A0AAD7RHD0</accession>
<reference evidence="2" key="1">
    <citation type="journal article" date="2023" name="Science">
        <title>Genome structures resolve the early diversification of teleost fishes.</title>
        <authorList>
            <person name="Parey E."/>
            <person name="Louis A."/>
            <person name="Montfort J."/>
            <person name="Bouchez O."/>
            <person name="Roques C."/>
            <person name="Iampietro C."/>
            <person name="Lluch J."/>
            <person name="Castinel A."/>
            <person name="Donnadieu C."/>
            <person name="Desvignes T."/>
            <person name="Floi Bucao C."/>
            <person name="Jouanno E."/>
            <person name="Wen M."/>
            <person name="Mejri S."/>
            <person name="Dirks R."/>
            <person name="Jansen H."/>
            <person name="Henkel C."/>
            <person name="Chen W.J."/>
            <person name="Zahm M."/>
            <person name="Cabau C."/>
            <person name="Klopp C."/>
            <person name="Thompson A.W."/>
            <person name="Robinson-Rechavi M."/>
            <person name="Braasch I."/>
            <person name="Lecointre G."/>
            <person name="Bobe J."/>
            <person name="Postlethwait J.H."/>
            <person name="Berthelot C."/>
            <person name="Roest Crollius H."/>
            <person name="Guiguen Y."/>
        </authorList>
    </citation>
    <scope>NUCLEOTIDE SEQUENCE</scope>
    <source>
        <strain evidence="2">NC1722</strain>
    </source>
</reference>
<protein>
    <submittedName>
        <fullName evidence="2">Uncharacterized protein</fullName>
    </submittedName>
</protein>
<dbReference type="Proteomes" id="UP001221898">
    <property type="component" value="Unassembled WGS sequence"/>
</dbReference>
<feature type="region of interest" description="Disordered" evidence="1">
    <location>
        <begin position="1"/>
        <end position="51"/>
    </location>
</feature>
<evidence type="ECO:0000256" key="1">
    <source>
        <dbReference type="SAM" id="MobiDB-lite"/>
    </source>
</evidence>
<gene>
    <name evidence="2" type="ORF">AAFF_G00206580</name>
</gene>
<name>A0AAD7RHD0_9TELE</name>